<organism evidence="5 6">
    <name type="scientific">Streptomyces lunaelactis</name>
    <dbReference type="NCBI Taxonomy" id="1535768"/>
    <lineage>
        <taxon>Bacteria</taxon>
        <taxon>Bacillati</taxon>
        <taxon>Actinomycetota</taxon>
        <taxon>Actinomycetes</taxon>
        <taxon>Kitasatosporales</taxon>
        <taxon>Streptomycetaceae</taxon>
        <taxon>Streptomyces</taxon>
    </lineage>
</organism>
<dbReference type="AlphaFoldDB" id="A0A2R4T7R0"/>
<dbReference type="RefSeq" id="WP_108152256.1">
    <property type="nucleotide sequence ID" value="NZ_CP026304.1"/>
</dbReference>
<reference evidence="5 6" key="1">
    <citation type="submission" date="2018-01" db="EMBL/GenBank/DDBJ databases">
        <title>Complete genome sequence of Streptomyces lunaelactis MM109T, a Ferroverdin A producer isolated from cave moonmilk deposits.</title>
        <authorList>
            <person name="Naome A."/>
            <person name="Martinet L."/>
            <person name="Maciejewska M."/>
            <person name="Anderssen S."/>
            <person name="Adam D."/>
            <person name="Tenconi E."/>
            <person name="Deflandre B."/>
            <person name="Arguelles-Arias A."/>
            <person name="Calusinska M."/>
            <person name="Copieters W."/>
            <person name="Karim L."/>
            <person name="Hanikenne M."/>
            <person name="Baurain D."/>
            <person name="van Wezel G."/>
            <person name="Smargiasso N."/>
            <person name="de Pauw E."/>
            <person name="Delfosse P."/>
            <person name="Rigali S."/>
        </authorList>
    </citation>
    <scope>NUCLEOTIDE SEQUENCE [LARGE SCALE GENOMIC DNA]</scope>
    <source>
        <strain evidence="5 6">MM109</strain>
    </source>
</reference>
<keyword evidence="6" id="KW-1185">Reference proteome</keyword>
<keyword evidence="1" id="KW-0805">Transcription regulation</keyword>
<gene>
    <name evidence="5" type="ORF">SLUN_26095</name>
</gene>
<feature type="region of interest" description="Disordered" evidence="3">
    <location>
        <begin position="297"/>
        <end position="322"/>
    </location>
</feature>
<feature type="region of interest" description="Disordered" evidence="3">
    <location>
        <begin position="203"/>
        <end position="245"/>
    </location>
</feature>
<dbReference type="EMBL" id="CP026304">
    <property type="protein sequence ID" value="AVZ75148.1"/>
    <property type="molecule type" value="Genomic_DNA"/>
</dbReference>
<dbReference type="Proteomes" id="UP000244201">
    <property type="component" value="Chromosome"/>
</dbReference>
<feature type="region of interest" description="Disordered" evidence="3">
    <location>
        <begin position="74"/>
        <end position="96"/>
    </location>
</feature>
<feature type="compositionally biased region" description="Gly residues" evidence="3">
    <location>
        <begin position="207"/>
        <end position="221"/>
    </location>
</feature>
<name>A0A2R4T7R0_9ACTN</name>
<accession>A0A2R4T7R0</accession>
<evidence type="ECO:0000313" key="6">
    <source>
        <dbReference type="Proteomes" id="UP000244201"/>
    </source>
</evidence>
<evidence type="ECO:0000256" key="2">
    <source>
        <dbReference type="ARBA" id="ARBA00023163"/>
    </source>
</evidence>
<evidence type="ECO:0000313" key="5">
    <source>
        <dbReference type="EMBL" id="AVZ75148.1"/>
    </source>
</evidence>
<feature type="compositionally biased region" description="Basic and acidic residues" evidence="3">
    <location>
        <begin position="229"/>
        <end position="245"/>
    </location>
</feature>
<feature type="domain" description="Putative zinc-finger" evidence="4">
    <location>
        <begin position="15"/>
        <end position="43"/>
    </location>
</feature>
<dbReference type="InterPro" id="IPR027383">
    <property type="entry name" value="Znf_put"/>
</dbReference>
<dbReference type="GeneID" id="55658727"/>
<dbReference type="KEGG" id="slk:SLUN_26095"/>
<dbReference type="OrthoDB" id="3743969at2"/>
<evidence type="ECO:0000259" key="4">
    <source>
        <dbReference type="Pfam" id="PF13490"/>
    </source>
</evidence>
<evidence type="ECO:0000256" key="3">
    <source>
        <dbReference type="SAM" id="MobiDB-lite"/>
    </source>
</evidence>
<evidence type="ECO:0000256" key="1">
    <source>
        <dbReference type="ARBA" id="ARBA00023015"/>
    </source>
</evidence>
<dbReference type="Pfam" id="PF13490">
    <property type="entry name" value="zf-HC2"/>
    <property type="match status" value="1"/>
</dbReference>
<protein>
    <recommendedName>
        <fullName evidence="4">Putative zinc-finger domain-containing protein</fullName>
    </recommendedName>
</protein>
<sequence length="322" mass="32310">MSGSSPTPAEQHLGDRLAALVDGELKHDVRDRVLAHLATCPKCKAEADAQRRLKNVFAHTAPPPPSEGLLARLQGLPAGPGGDDDGRSGPFGGGRVADGVFGALSPSAGHGRDPRSETFGYVPAGAHATVLPGGSGGFRIHDVGRTDAERSPWRGRRFAFAAASAVSFAAIALGGAIPLDASVQAGPRGEGAGNNVTPLRTATPTAGGAGVNTGLNSGSGTGTSAVRSAETERRRGGALARSDDRQDIAGAPSLLAPAAPPLVHPFLVSPLVNSSSSLAPLIRPTGSAFQLATTAGFTPSAAPAPTHLAAPTQPGRSLSSRR</sequence>
<keyword evidence="2" id="KW-0804">Transcription</keyword>
<dbReference type="InterPro" id="IPR041916">
    <property type="entry name" value="Anti_sigma_zinc_sf"/>
</dbReference>
<dbReference type="Gene3D" id="1.10.10.1320">
    <property type="entry name" value="Anti-sigma factor, zinc-finger domain"/>
    <property type="match status" value="1"/>
</dbReference>
<proteinExistence type="predicted"/>
<feature type="compositionally biased region" description="Low complexity" evidence="3">
    <location>
        <begin position="298"/>
        <end position="314"/>
    </location>
</feature>